<dbReference type="EMBL" id="JACSEA010000010">
    <property type="protein sequence ID" value="KAF7391102.1"/>
    <property type="molecule type" value="Genomic_DNA"/>
</dbReference>
<name>A0A834JMZ3_VESVU</name>
<proteinExistence type="predicted"/>
<accession>A0A834JMZ3</accession>
<dbReference type="Proteomes" id="UP000614350">
    <property type="component" value="Unassembled WGS sequence"/>
</dbReference>
<evidence type="ECO:0000313" key="1">
    <source>
        <dbReference type="EMBL" id="KAF7391102.1"/>
    </source>
</evidence>
<reference evidence="1" key="1">
    <citation type="journal article" date="2020" name="G3 (Bethesda)">
        <title>High-Quality Assemblies for Three Invasive Social Wasps from the &lt;i&gt;Vespula&lt;/i&gt; Genus.</title>
        <authorList>
            <person name="Harrop T.W.R."/>
            <person name="Guhlin J."/>
            <person name="McLaughlin G.M."/>
            <person name="Permina E."/>
            <person name="Stockwell P."/>
            <person name="Gilligan J."/>
            <person name="Le Lec M.F."/>
            <person name="Gruber M.A.M."/>
            <person name="Quinn O."/>
            <person name="Lovegrove M."/>
            <person name="Duncan E.J."/>
            <person name="Remnant E.J."/>
            <person name="Van Eeckhoven J."/>
            <person name="Graham B."/>
            <person name="Knapp R.A."/>
            <person name="Langford K.W."/>
            <person name="Kronenberg Z."/>
            <person name="Press M.O."/>
            <person name="Eacker S.M."/>
            <person name="Wilson-Rankin E.E."/>
            <person name="Purcell J."/>
            <person name="Lester P.J."/>
            <person name="Dearden P.K."/>
        </authorList>
    </citation>
    <scope>NUCLEOTIDE SEQUENCE</scope>
    <source>
        <strain evidence="1">Marl-1</strain>
    </source>
</reference>
<organism evidence="1 2">
    <name type="scientific">Vespula vulgaris</name>
    <name type="common">Yellow jacket</name>
    <name type="synonym">Wasp</name>
    <dbReference type="NCBI Taxonomy" id="7454"/>
    <lineage>
        <taxon>Eukaryota</taxon>
        <taxon>Metazoa</taxon>
        <taxon>Ecdysozoa</taxon>
        <taxon>Arthropoda</taxon>
        <taxon>Hexapoda</taxon>
        <taxon>Insecta</taxon>
        <taxon>Pterygota</taxon>
        <taxon>Neoptera</taxon>
        <taxon>Endopterygota</taxon>
        <taxon>Hymenoptera</taxon>
        <taxon>Apocrita</taxon>
        <taxon>Aculeata</taxon>
        <taxon>Vespoidea</taxon>
        <taxon>Vespidae</taxon>
        <taxon>Vespinae</taxon>
        <taxon>Vespula</taxon>
    </lineage>
</organism>
<protein>
    <submittedName>
        <fullName evidence="1">Uncharacterized protein</fullName>
    </submittedName>
</protein>
<dbReference type="AlphaFoldDB" id="A0A834JMZ3"/>
<gene>
    <name evidence="1" type="ORF">HZH66_009582</name>
</gene>
<keyword evidence="2" id="KW-1185">Reference proteome</keyword>
<evidence type="ECO:0000313" key="2">
    <source>
        <dbReference type="Proteomes" id="UP000614350"/>
    </source>
</evidence>
<sequence length="132" mass="14898">MRQTTSFIHLTDRAVHFTTTVANLSLDVGQQIIMDEWTADQTDRYADGRINGWTMDGWTGRWIHKGSGGREKESGKEINEIQSGTIGERYWEGEIALEGETINPPCHLNRDQCVSYDRGRTLSIVIGTVIDL</sequence>
<comment type="caution">
    <text evidence="1">The sequence shown here is derived from an EMBL/GenBank/DDBJ whole genome shotgun (WGS) entry which is preliminary data.</text>
</comment>